<dbReference type="GO" id="GO:0032182">
    <property type="term" value="F:ubiquitin-like protein binding"/>
    <property type="evidence" value="ECO:0007669"/>
    <property type="project" value="TreeGrafter"/>
</dbReference>
<organism evidence="5 7">
    <name type="scientific">Synchytrium endobioticum</name>
    <dbReference type="NCBI Taxonomy" id="286115"/>
    <lineage>
        <taxon>Eukaryota</taxon>
        <taxon>Fungi</taxon>
        <taxon>Fungi incertae sedis</taxon>
        <taxon>Chytridiomycota</taxon>
        <taxon>Chytridiomycota incertae sedis</taxon>
        <taxon>Chytridiomycetes</taxon>
        <taxon>Synchytriales</taxon>
        <taxon>Synchytriaceae</taxon>
        <taxon>Synchytrium</taxon>
    </lineage>
</organism>
<dbReference type="EMBL" id="QEAN01000193">
    <property type="protein sequence ID" value="TPX43674.1"/>
    <property type="molecule type" value="Genomic_DNA"/>
</dbReference>
<dbReference type="EMBL" id="QEAM01000095">
    <property type="protein sequence ID" value="TPX46770.1"/>
    <property type="molecule type" value="Genomic_DNA"/>
</dbReference>
<dbReference type="InterPro" id="IPR009060">
    <property type="entry name" value="UBA-like_sf"/>
</dbReference>
<dbReference type="PANTHER" id="PTHR12281">
    <property type="entry name" value="RP42 RELATED"/>
    <property type="match status" value="1"/>
</dbReference>
<evidence type="ECO:0000259" key="3">
    <source>
        <dbReference type="PROSITE" id="PS51229"/>
    </source>
</evidence>
<dbReference type="GO" id="GO:0031624">
    <property type="term" value="F:ubiquitin conjugating enzyme binding"/>
    <property type="evidence" value="ECO:0007669"/>
    <property type="project" value="TreeGrafter"/>
</dbReference>
<dbReference type="GO" id="GO:0045116">
    <property type="term" value="P:protein neddylation"/>
    <property type="evidence" value="ECO:0007669"/>
    <property type="project" value="TreeGrafter"/>
</dbReference>
<dbReference type="GO" id="GO:0000151">
    <property type="term" value="C:ubiquitin ligase complex"/>
    <property type="evidence" value="ECO:0007669"/>
    <property type="project" value="TreeGrafter"/>
</dbReference>
<dbReference type="GO" id="GO:0097602">
    <property type="term" value="F:cullin family protein binding"/>
    <property type="evidence" value="ECO:0007669"/>
    <property type="project" value="TreeGrafter"/>
</dbReference>
<dbReference type="GO" id="GO:0005886">
    <property type="term" value="C:plasma membrane"/>
    <property type="evidence" value="ECO:0007669"/>
    <property type="project" value="UniProtKB-ARBA"/>
</dbReference>
<dbReference type="FunFam" id="1.10.238.200:FF:000003">
    <property type="entry name" value="DCN1-like protein 3"/>
    <property type="match status" value="1"/>
</dbReference>
<dbReference type="InterPro" id="IPR005176">
    <property type="entry name" value="PONY_dom"/>
</dbReference>
<dbReference type="Pfam" id="PF03556">
    <property type="entry name" value="Cullin_binding"/>
    <property type="match status" value="1"/>
</dbReference>
<keyword evidence="6" id="KW-1185">Reference proteome</keyword>
<dbReference type="Gene3D" id="1.10.238.10">
    <property type="entry name" value="EF-hand"/>
    <property type="match status" value="1"/>
</dbReference>
<dbReference type="Proteomes" id="UP000320475">
    <property type="component" value="Unassembled WGS sequence"/>
</dbReference>
<dbReference type="Proteomes" id="UP000317494">
    <property type="component" value="Unassembled WGS sequence"/>
</dbReference>
<comment type="function">
    <text evidence="2">Neddylation of cullins play an essential role in the regulation of SCF-type complexes activity.</text>
</comment>
<dbReference type="Gene3D" id="1.10.8.10">
    <property type="entry name" value="DNA helicase RuvA subunit, C-terminal domain"/>
    <property type="match status" value="1"/>
</dbReference>
<reference evidence="6 7" key="1">
    <citation type="journal article" date="2019" name="Sci. Rep.">
        <title>Comparative genomics of chytrid fungi reveal insights into the obligate biotrophic and pathogenic lifestyle of Synchytrium endobioticum.</title>
        <authorList>
            <person name="van de Vossenberg B.T.L.H."/>
            <person name="Warris S."/>
            <person name="Nguyen H.D.T."/>
            <person name="van Gent-Pelzer M.P.E."/>
            <person name="Joly D.L."/>
            <person name="van de Geest H.C."/>
            <person name="Bonants P.J.M."/>
            <person name="Smith D.S."/>
            <person name="Levesque C.A."/>
            <person name="van der Lee T.A.J."/>
        </authorList>
    </citation>
    <scope>NUCLEOTIDE SEQUENCE [LARGE SCALE GENOMIC DNA]</scope>
    <source>
        <strain evidence="5 7">LEV6574</strain>
        <strain evidence="4 6">MB42</strain>
    </source>
</reference>
<dbReference type="InterPro" id="IPR014764">
    <property type="entry name" value="DCN-prot"/>
</dbReference>
<evidence type="ECO:0000256" key="2">
    <source>
        <dbReference type="RuleBase" id="RU410713"/>
    </source>
</evidence>
<evidence type="ECO:0000313" key="5">
    <source>
        <dbReference type="EMBL" id="TPX46770.1"/>
    </source>
</evidence>
<comment type="caution">
    <text evidence="5">The sequence shown here is derived from an EMBL/GenBank/DDBJ whole genome shotgun (WGS) entry which is preliminary data.</text>
</comment>
<dbReference type="CDD" id="cd14350">
    <property type="entry name" value="UBA_DCNL"/>
    <property type="match status" value="1"/>
</dbReference>
<dbReference type="Gene3D" id="1.10.238.200">
    <property type="entry name" value="Cullin, PONY binding domain"/>
    <property type="match status" value="1"/>
</dbReference>
<dbReference type="PROSITE" id="PS51229">
    <property type="entry name" value="DCUN1"/>
    <property type="match status" value="1"/>
</dbReference>
<accession>A0A507D7G2</accession>
<dbReference type="OrthoDB" id="286637at2759"/>
<name>A0A507D7G2_9FUNG</name>
<gene>
    <name evidence="5" type="ORF">SeLEV6574_g03057</name>
    <name evidence="4" type="ORF">SeMB42_g04638</name>
</gene>
<dbReference type="PANTHER" id="PTHR12281:SF31">
    <property type="entry name" value="DCN1-LIKE PROTEIN 3"/>
    <property type="match status" value="1"/>
</dbReference>
<evidence type="ECO:0000313" key="7">
    <source>
        <dbReference type="Proteomes" id="UP000320475"/>
    </source>
</evidence>
<dbReference type="Pfam" id="PF14555">
    <property type="entry name" value="UBA_4"/>
    <property type="match status" value="1"/>
</dbReference>
<sequence>MELHQGQATALINHGLKCFHAIAKLCQPIIIKTSSLDSIACKLCSGVIMSSYSALKQSQKDKVRQFMGVTGADERSAMRLLREANWNLELTVSAYFDDPGAMRVDSIYATANGRASASPAHGVDMHKVNALFDRYRDKDEDMITIDGTLQICADLGVAPEDPVTLVLAFHMKSEFMGQWKRKGWQEGCTKLRVDSIQKLQQQLPTLRQQLSEPARFKEIYQFVFGWARTSAAARSLELDTAISFWKLLLADTFKHVNLWEQFLRENHGKSISKDTWNQFLDFTRTCGEGFSNYDSDGAWPVLIDQFVDYARQKLR</sequence>
<keyword evidence="1" id="KW-0833">Ubl conjugation pathway</keyword>
<dbReference type="AlphaFoldDB" id="A0A507D7G2"/>
<protein>
    <recommendedName>
        <fullName evidence="2">Defective in cullin neddylation protein</fullName>
    </recommendedName>
</protein>
<dbReference type="SUPFAM" id="SSF46934">
    <property type="entry name" value="UBA-like"/>
    <property type="match status" value="1"/>
</dbReference>
<evidence type="ECO:0000256" key="1">
    <source>
        <dbReference type="ARBA" id="ARBA00022786"/>
    </source>
</evidence>
<dbReference type="InterPro" id="IPR042460">
    <property type="entry name" value="DCN1-like_PONY"/>
</dbReference>
<proteinExistence type="predicted"/>
<dbReference type="VEuPathDB" id="FungiDB:SeMB42_g04638"/>
<feature type="domain" description="DCUN1" evidence="3">
    <location>
        <begin position="123"/>
        <end position="311"/>
    </location>
</feature>
<dbReference type="STRING" id="286115.A0A507D7G2"/>
<evidence type="ECO:0000313" key="4">
    <source>
        <dbReference type="EMBL" id="TPX43674.1"/>
    </source>
</evidence>
<evidence type="ECO:0000313" key="6">
    <source>
        <dbReference type="Proteomes" id="UP000317494"/>
    </source>
</evidence>